<proteinExistence type="predicted"/>
<evidence type="ECO:0000313" key="1">
    <source>
        <dbReference type="EMBL" id="CAB4686184.1"/>
    </source>
</evidence>
<organism evidence="1">
    <name type="scientific">freshwater metagenome</name>
    <dbReference type="NCBI Taxonomy" id="449393"/>
    <lineage>
        <taxon>unclassified sequences</taxon>
        <taxon>metagenomes</taxon>
        <taxon>ecological metagenomes</taxon>
    </lineage>
</organism>
<dbReference type="EMBL" id="CAEZXK010000013">
    <property type="protein sequence ID" value="CAB4686184.1"/>
    <property type="molecule type" value="Genomic_DNA"/>
</dbReference>
<reference evidence="1" key="1">
    <citation type="submission" date="2020-05" db="EMBL/GenBank/DDBJ databases">
        <authorList>
            <person name="Chiriac C."/>
            <person name="Salcher M."/>
            <person name="Ghai R."/>
            <person name="Kavagutti S V."/>
        </authorList>
    </citation>
    <scope>NUCLEOTIDE SEQUENCE</scope>
</reference>
<name>A0A6J6NN38_9ZZZZ</name>
<sequence length="66" mass="6868">MDELVQQLGMAASNLSDCIPAAEAWSGPAATALTAELEAISSEIGALILDLLSNNAYSTLERFQLG</sequence>
<gene>
    <name evidence="1" type="ORF">UFOPK2370_00642</name>
</gene>
<accession>A0A6J6NN38</accession>
<protein>
    <submittedName>
        <fullName evidence="1">Unannotated protein</fullName>
    </submittedName>
</protein>
<dbReference type="AlphaFoldDB" id="A0A6J6NN38"/>